<dbReference type="CTD" id="10240"/>
<dbReference type="OrthoDB" id="5989925at2759"/>
<evidence type="ECO:0000256" key="7">
    <source>
        <dbReference type="ARBA" id="ARBA00035133"/>
    </source>
</evidence>
<dbReference type="PANTHER" id="PTHR13231:SF3">
    <property type="entry name" value="SMALL RIBOSOMAL SUBUNIT PROTEIN MS31"/>
    <property type="match status" value="1"/>
</dbReference>
<evidence type="ECO:0000256" key="1">
    <source>
        <dbReference type="ARBA" id="ARBA00004173"/>
    </source>
</evidence>
<name>A0A6P8RLS3_GEOSA</name>
<evidence type="ECO:0000313" key="9">
    <source>
        <dbReference type="Proteomes" id="UP000515159"/>
    </source>
</evidence>
<evidence type="ECO:0000256" key="6">
    <source>
        <dbReference type="ARBA" id="ARBA00023274"/>
    </source>
</evidence>
<dbReference type="GeneID" id="117363102"/>
<dbReference type="GO" id="GO:0005763">
    <property type="term" value="C:mitochondrial small ribosomal subunit"/>
    <property type="evidence" value="ECO:0007669"/>
    <property type="project" value="InterPro"/>
</dbReference>
<protein>
    <recommendedName>
        <fullName evidence="7">Small ribosomal subunit protein mS31</fullName>
    </recommendedName>
    <alternativeName>
        <fullName evidence="8">28S ribosomal protein S31, mitochondrial</fullName>
    </alternativeName>
</protein>
<accession>A0A6P8RLS3</accession>
<dbReference type="InterPro" id="IPR026299">
    <property type="entry name" value="MRP-S31"/>
</dbReference>
<comment type="similarity">
    <text evidence="2">Belongs to the mitochondrion-specific ribosomal protein mS31 family.</text>
</comment>
<organism evidence="9 10">
    <name type="scientific">Geotrypetes seraphini</name>
    <name type="common">Gaboon caecilian</name>
    <name type="synonym">Caecilia seraphini</name>
    <dbReference type="NCBI Taxonomy" id="260995"/>
    <lineage>
        <taxon>Eukaryota</taxon>
        <taxon>Metazoa</taxon>
        <taxon>Chordata</taxon>
        <taxon>Craniata</taxon>
        <taxon>Vertebrata</taxon>
        <taxon>Euteleostomi</taxon>
        <taxon>Amphibia</taxon>
        <taxon>Gymnophiona</taxon>
        <taxon>Geotrypetes</taxon>
    </lineage>
</organism>
<keyword evidence="3" id="KW-0809">Transit peptide</keyword>
<evidence type="ECO:0000313" key="10">
    <source>
        <dbReference type="RefSeq" id="XP_033806288.1"/>
    </source>
</evidence>
<keyword evidence="6" id="KW-0687">Ribonucleoprotein</keyword>
<evidence type="ECO:0000256" key="3">
    <source>
        <dbReference type="ARBA" id="ARBA00022946"/>
    </source>
</evidence>
<dbReference type="GO" id="GO:0003735">
    <property type="term" value="F:structural constituent of ribosome"/>
    <property type="evidence" value="ECO:0007669"/>
    <property type="project" value="InterPro"/>
</dbReference>
<dbReference type="Proteomes" id="UP000515159">
    <property type="component" value="Chromosome 6"/>
</dbReference>
<dbReference type="KEGG" id="gsh:117363102"/>
<keyword evidence="9" id="KW-1185">Reference proteome</keyword>
<dbReference type="FunCoup" id="A0A6P8RLS3">
    <property type="interactions" value="2149"/>
</dbReference>
<keyword evidence="4 10" id="KW-0689">Ribosomal protein</keyword>
<gene>
    <name evidence="10" type="primary">MRPS31</name>
</gene>
<evidence type="ECO:0000256" key="5">
    <source>
        <dbReference type="ARBA" id="ARBA00023128"/>
    </source>
</evidence>
<proteinExistence type="inferred from homology"/>
<evidence type="ECO:0000256" key="8">
    <source>
        <dbReference type="ARBA" id="ARBA00035363"/>
    </source>
</evidence>
<evidence type="ECO:0000256" key="2">
    <source>
        <dbReference type="ARBA" id="ARBA00011057"/>
    </source>
</evidence>
<comment type="subcellular location">
    <subcellularLocation>
        <location evidence="1">Mitochondrion</location>
    </subcellularLocation>
</comment>
<dbReference type="AlphaFoldDB" id="A0A6P8RLS3"/>
<reference evidence="10" key="1">
    <citation type="submission" date="2025-08" db="UniProtKB">
        <authorList>
            <consortium name="RefSeq"/>
        </authorList>
    </citation>
    <scope>IDENTIFICATION</scope>
</reference>
<sequence>MYGWILLGTRTRPVPAVLQIRFPVPGIEEPVGGCRRSAVKGQKWFNTSKYVCVCEKKDEPSSLSSARMAEKEEKVDQATPEKAKANLLNLISAMKVEISSKKRFQALKMKEHAKKMENIESTSSMFQKATEDNERKSDTQLSPELVAAASAVATSLPFNKTQIESELLRQLRSHEEEAAQRRSGSHNISNIIVDMKIGKRPTGRSASRVADQIQFDDDGRGYTPERSVVTEYTGSRKRGLFTKKRLNIFPGSYSDAIKTPEADSSPTLWDLELAKQIAAAGHQPPRNGFQEMIQWTKEGKLWEFPINNEAGIKRLKNTGIDHVADITTVMSKVSAYAVSARRMLWIRQWTEDSDFKATVLRRNRMLNFMSMSSLINTWKTFQNKDQFIISWNW</sequence>
<keyword evidence="5" id="KW-0496">Mitochondrion</keyword>
<dbReference type="InParanoid" id="A0A6P8RLS3"/>
<dbReference type="Pfam" id="PF15433">
    <property type="entry name" value="MRP-S31"/>
    <property type="match status" value="1"/>
</dbReference>
<dbReference type="RefSeq" id="XP_033806288.1">
    <property type="nucleotide sequence ID" value="XM_033950397.1"/>
</dbReference>
<dbReference type="PANTHER" id="PTHR13231">
    <property type="entry name" value="MITOCHONDRIAL RIBOSOMAL PROTEIN S31"/>
    <property type="match status" value="1"/>
</dbReference>
<evidence type="ECO:0000256" key="4">
    <source>
        <dbReference type="ARBA" id="ARBA00022980"/>
    </source>
</evidence>